<dbReference type="FunFam" id="4.10.1250.10:FF:000001">
    <property type="entry name" value="Aminomethyltransferase"/>
    <property type="match status" value="1"/>
</dbReference>
<protein>
    <recommendedName>
        <fullName evidence="4">GCVT N-terminal domain-containing protein</fullName>
    </recommendedName>
</protein>
<dbReference type="InterPro" id="IPR006223">
    <property type="entry name" value="GcvT"/>
</dbReference>
<dbReference type="PIRSF" id="PIRSF006487">
    <property type="entry name" value="GcvT"/>
    <property type="match status" value="1"/>
</dbReference>
<dbReference type="InterPro" id="IPR006222">
    <property type="entry name" value="GCVT_N"/>
</dbReference>
<dbReference type="Gene3D" id="4.10.1250.10">
    <property type="entry name" value="Aminomethyltransferase fragment"/>
    <property type="match status" value="1"/>
</dbReference>
<comment type="caution">
    <text evidence="5">The sequence shown here is derived from an EMBL/GenBank/DDBJ whole genome shotgun (WGS) entry which is preliminary data.</text>
</comment>
<dbReference type="FunFam" id="3.30.70.1400:FF:000001">
    <property type="entry name" value="Aminomethyltransferase"/>
    <property type="match status" value="1"/>
</dbReference>
<dbReference type="SUPFAM" id="SSF101790">
    <property type="entry name" value="Aminomethyltransferase beta-barrel domain"/>
    <property type="match status" value="1"/>
</dbReference>
<feature type="domain" description="GCVT N-terminal" evidence="4">
    <location>
        <begin position="1"/>
        <end position="205"/>
    </location>
</feature>
<gene>
    <name evidence="5" type="ORF">S03H2_55836</name>
</gene>
<evidence type="ECO:0000256" key="2">
    <source>
        <dbReference type="ARBA" id="ARBA00022576"/>
    </source>
</evidence>
<dbReference type="Pfam" id="PF01571">
    <property type="entry name" value="GCV_T"/>
    <property type="match status" value="1"/>
</dbReference>
<dbReference type="GO" id="GO:0006546">
    <property type="term" value="P:glycine catabolic process"/>
    <property type="evidence" value="ECO:0007669"/>
    <property type="project" value="InterPro"/>
</dbReference>
<dbReference type="PANTHER" id="PTHR43757:SF2">
    <property type="entry name" value="AMINOMETHYLTRANSFERASE, MITOCHONDRIAL"/>
    <property type="match status" value="1"/>
</dbReference>
<feature type="non-terminal residue" evidence="5">
    <location>
        <position position="1"/>
    </location>
</feature>
<dbReference type="GO" id="GO:0008483">
    <property type="term" value="F:transaminase activity"/>
    <property type="evidence" value="ECO:0007669"/>
    <property type="project" value="UniProtKB-KW"/>
</dbReference>
<organism evidence="5">
    <name type="scientific">marine sediment metagenome</name>
    <dbReference type="NCBI Taxonomy" id="412755"/>
    <lineage>
        <taxon>unclassified sequences</taxon>
        <taxon>metagenomes</taxon>
        <taxon>ecological metagenomes</taxon>
    </lineage>
</organism>
<dbReference type="Gene3D" id="3.30.1360.120">
    <property type="entry name" value="Probable tRNA modification gtpase trme, domain 1"/>
    <property type="match status" value="1"/>
</dbReference>
<dbReference type="NCBIfam" id="NF001567">
    <property type="entry name" value="PRK00389.1"/>
    <property type="match status" value="1"/>
</dbReference>
<evidence type="ECO:0000259" key="4">
    <source>
        <dbReference type="Pfam" id="PF01571"/>
    </source>
</evidence>
<accession>X1IM43</accession>
<proteinExistence type="inferred from homology"/>
<dbReference type="AlphaFoldDB" id="X1IM43"/>
<dbReference type="InterPro" id="IPR027266">
    <property type="entry name" value="TrmE/GcvT-like"/>
</dbReference>
<dbReference type="EMBL" id="BARU01035702">
    <property type="protein sequence ID" value="GAH83471.1"/>
    <property type="molecule type" value="Genomic_DNA"/>
</dbReference>
<evidence type="ECO:0000256" key="1">
    <source>
        <dbReference type="ARBA" id="ARBA00008609"/>
    </source>
</evidence>
<dbReference type="InterPro" id="IPR028896">
    <property type="entry name" value="GcvT/YgfZ/DmdA"/>
</dbReference>
<dbReference type="InterPro" id="IPR029043">
    <property type="entry name" value="GcvT/YgfZ_C"/>
</dbReference>
<dbReference type="GO" id="GO:0005829">
    <property type="term" value="C:cytosol"/>
    <property type="evidence" value="ECO:0007669"/>
    <property type="project" value="TreeGrafter"/>
</dbReference>
<dbReference type="Gene3D" id="2.40.30.110">
    <property type="entry name" value="Aminomethyltransferase beta-barrel domains"/>
    <property type="match status" value="1"/>
</dbReference>
<keyword evidence="2" id="KW-0032">Aminotransferase</keyword>
<dbReference type="Gene3D" id="3.30.70.1400">
    <property type="entry name" value="Aminomethyltransferase beta-barrel domains"/>
    <property type="match status" value="1"/>
</dbReference>
<name>X1IM43_9ZZZZ</name>
<keyword evidence="3" id="KW-0808">Transferase</keyword>
<dbReference type="NCBIfam" id="TIGR00528">
    <property type="entry name" value="gcvT"/>
    <property type="match status" value="1"/>
</dbReference>
<reference evidence="5" key="1">
    <citation type="journal article" date="2014" name="Front. Microbiol.">
        <title>High frequency of phylogenetically diverse reductive dehalogenase-homologous genes in deep subseafloor sedimentary metagenomes.</title>
        <authorList>
            <person name="Kawai M."/>
            <person name="Futagami T."/>
            <person name="Toyoda A."/>
            <person name="Takaki Y."/>
            <person name="Nishi S."/>
            <person name="Hori S."/>
            <person name="Arai W."/>
            <person name="Tsubouchi T."/>
            <person name="Morono Y."/>
            <person name="Uchiyama I."/>
            <person name="Ito T."/>
            <person name="Fujiyama A."/>
            <person name="Inagaki F."/>
            <person name="Takami H."/>
        </authorList>
    </citation>
    <scope>NUCLEOTIDE SEQUENCE</scope>
    <source>
        <strain evidence="5">Expedition CK06-06</strain>
    </source>
</reference>
<dbReference type="PANTHER" id="PTHR43757">
    <property type="entry name" value="AMINOMETHYLTRANSFERASE"/>
    <property type="match status" value="1"/>
</dbReference>
<evidence type="ECO:0000313" key="5">
    <source>
        <dbReference type="EMBL" id="GAH83471.1"/>
    </source>
</evidence>
<feature type="non-terminal residue" evidence="5">
    <location>
        <position position="254"/>
    </location>
</feature>
<evidence type="ECO:0000256" key="3">
    <source>
        <dbReference type="ARBA" id="ARBA00022679"/>
    </source>
</evidence>
<comment type="similarity">
    <text evidence="1">Belongs to the GcvT family.</text>
</comment>
<dbReference type="SUPFAM" id="SSF103025">
    <property type="entry name" value="Folate-binding domain"/>
    <property type="match status" value="1"/>
</dbReference>
<dbReference type="GO" id="GO:0004047">
    <property type="term" value="F:aminomethyltransferase activity"/>
    <property type="evidence" value="ECO:0007669"/>
    <property type="project" value="InterPro"/>
</dbReference>
<dbReference type="GO" id="GO:0005960">
    <property type="term" value="C:glycine cleavage complex"/>
    <property type="evidence" value="ECO:0007669"/>
    <property type="project" value="InterPro"/>
</dbReference>
<sequence>DALAFIQRLITNDTTHLSNNQALYTPMCNIKGTIIDDLLVYKFSDQHFMLVINASNIEKDYRWIEGVARKFNKDIILKNISDETSLLALQGPKAEEALQKLTNLDLSQIKHYWFKEGKIEGIQTIVSRTGYTGEDGFEIYIKPEYASKIWNRLLEIGKEEEIKPIGLGARDTLRLECAMLLYGNDMDETKTPLETNIAWTVKFDKEDFIGKEALLKQKEEGIKQRLVGFVLLERGIPRHNYPILKDKERIGTVT</sequence>